<reference evidence="2" key="1">
    <citation type="journal article" date="2014" name="Int. J. Syst. Evol. Microbiol.">
        <title>Complete genome sequence of Corynebacterium casei LMG S-19264T (=DSM 44701T), isolated from a smear-ripened cheese.</title>
        <authorList>
            <consortium name="US DOE Joint Genome Institute (JGI-PGF)"/>
            <person name="Walter F."/>
            <person name="Albersmeier A."/>
            <person name="Kalinowski J."/>
            <person name="Ruckert C."/>
        </authorList>
    </citation>
    <scope>NUCLEOTIDE SEQUENCE</scope>
    <source>
        <strain evidence="2">JCM 19831</strain>
    </source>
</reference>
<feature type="region of interest" description="Disordered" evidence="1">
    <location>
        <begin position="90"/>
        <end position="113"/>
    </location>
</feature>
<dbReference type="Proteomes" id="UP000642070">
    <property type="component" value="Unassembled WGS sequence"/>
</dbReference>
<dbReference type="EMBL" id="BMPI01000001">
    <property type="protein sequence ID" value="GGM03563.1"/>
    <property type="molecule type" value="Genomic_DNA"/>
</dbReference>
<gene>
    <name evidence="2" type="ORF">GCM10007977_001130</name>
</gene>
<sequence>MPNAPPTASRTPATISPPMTRLPAFPALQARCLDRFVDIAAALRFALRRFRSLYVRCAPEVQLRTGLVLVNARDPPCVPGAEGDVVRARPCRKPGRLTPPAEQCDRYRTGPPG</sequence>
<evidence type="ECO:0000313" key="3">
    <source>
        <dbReference type="Proteomes" id="UP000642070"/>
    </source>
</evidence>
<comment type="caution">
    <text evidence="2">The sequence shown here is derived from an EMBL/GenBank/DDBJ whole genome shotgun (WGS) entry which is preliminary data.</text>
</comment>
<feature type="compositionally biased region" description="Basic and acidic residues" evidence="1">
    <location>
        <begin position="103"/>
        <end position="113"/>
    </location>
</feature>
<organism evidence="2 3">
    <name type="scientific">Dactylosporangium sucinum</name>
    <dbReference type="NCBI Taxonomy" id="1424081"/>
    <lineage>
        <taxon>Bacteria</taxon>
        <taxon>Bacillati</taxon>
        <taxon>Actinomycetota</taxon>
        <taxon>Actinomycetes</taxon>
        <taxon>Micromonosporales</taxon>
        <taxon>Micromonosporaceae</taxon>
        <taxon>Dactylosporangium</taxon>
    </lineage>
</organism>
<protein>
    <submittedName>
        <fullName evidence="2">Uncharacterized protein</fullName>
    </submittedName>
</protein>
<dbReference type="AlphaFoldDB" id="A0A917SY77"/>
<evidence type="ECO:0000313" key="2">
    <source>
        <dbReference type="EMBL" id="GGM03563.1"/>
    </source>
</evidence>
<accession>A0A917SY77</accession>
<reference evidence="2" key="2">
    <citation type="submission" date="2020-09" db="EMBL/GenBank/DDBJ databases">
        <authorList>
            <person name="Sun Q."/>
            <person name="Ohkuma M."/>
        </authorList>
    </citation>
    <scope>NUCLEOTIDE SEQUENCE</scope>
    <source>
        <strain evidence="2">JCM 19831</strain>
    </source>
</reference>
<name>A0A917SY77_9ACTN</name>
<evidence type="ECO:0000256" key="1">
    <source>
        <dbReference type="SAM" id="MobiDB-lite"/>
    </source>
</evidence>
<keyword evidence="3" id="KW-1185">Reference proteome</keyword>
<proteinExistence type="predicted"/>